<evidence type="ECO:0000313" key="1">
    <source>
        <dbReference type="EMBL" id="GBP82510.1"/>
    </source>
</evidence>
<sequence length="75" mass="8807">MTVATSSLRTTMMDFRAPWDWGPWACAQRTFMETTDLIRRVNDFGERSAPEGYNRCSTRMEIEHIHLFFRGKTTS</sequence>
<evidence type="ECO:0000313" key="2">
    <source>
        <dbReference type="Proteomes" id="UP000299102"/>
    </source>
</evidence>
<keyword evidence="2" id="KW-1185">Reference proteome</keyword>
<accession>A0A4C1Z4E9</accession>
<dbReference type="Proteomes" id="UP000299102">
    <property type="component" value="Unassembled WGS sequence"/>
</dbReference>
<protein>
    <submittedName>
        <fullName evidence="1">Uncharacterized protein</fullName>
    </submittedName>
</protein>
<proteinExistence type="predicted"/>
<gene>
    <name evidence="1" type="ORF">EVAR_64032_1</name>
</gene>
<dbReference type="EMBL" id="BGZK01001569">
    <property type="protein sequence ID" value="GBP82510.1"/>
    <property type="molecule type" value="Genomic_DNA"/>
</dbReference>
<comment type="caution">
    <text evidence="1">The sequence shown here is derived from an EMBL/GenBank/DDBJ whole genome shotgun (WGS) entry which is preliminary data.</text>
</comment>
<name>A0A4C1Z4E9_EUMVA</name>
<organism evidence="1 2">
    <name type="scientific">Eumeta variegata</name>
    <name type="common">Bagworm moth</name>
    <name type="synonym">Eumeta japonica</name>
    <dbReference type="NCBI Taxonomy" id="151549"/>
    <lineage>
        <taxon>Eukaryota</taxon>
        <taxon>Metazoa</taxon>
        <taxon>Ecdysozoa</taxon>
        <taxon>Arthropoda</taxon>
        <taxon>Hexapoda</taxon>
        <taxon>Insecta</taxon>
        <taxon>Pterygota</taxon>
        <taxon>Neoptera</taxon>
        <taxon>Endopterygota</taxon>
        <taxon>Lepidoptera</taxon>
        <taxon>Glossata</taxon>
        <taxon>Ditrysia</taxon>
        <taxon>Tineoidea</taxon>
        <taxon>Psychidae</taxon>
        <taxon>Oiketicinae</taxon>
        <taxon>Eumeta</taxon>
    </lineage>
</organism>
<reference evidence="1 2" key="1">
    <citation type="journal article" date="2019" name="Commun. Biol.">
        <title>The bagworm genome reveals a unique fibroin gene that provides high tensile strength.</title>
        <authorList>
            <person name="Kono N."/>
            <person name="Nakamura H."/>
            <person name="Ohtoshi R."/>
            <person name="Tomita M."/>
            <person name="Numata K."/>
            <person name="Arakawa K."/>
        </authorList>
    </citation>
    <scope>NUCLEOTIDE SEQUENCE [LARGE SCALE GENOMIC DNA]</scope>
</reference>
<dbReference type="AlphaFoldDB" id="A0A4C1Z4E9"/>